<organism evidence="2 3">
    <name type="scientific">Neoroseomonas eburnea</name>
    <dbReference type="NCBI Taxonomy" id="1346889"/>
    <lineage>
        <taxon>Bacteria</taxon>
        <taxon>Pseudomonadati</taxon>
        <taxon>Pseudomonadota</taxon>
        <taxon>Alphaproteobacteria</taxon>
        <taxon>Acetobacterales</taxon>
        <taxon>Acetobacteraceae</taxon>
        <taxon>Neoroseomonas</taxon>
    </lineage>
</organism>
<dbReference type="Proteomes" id="UP001138709">
    <property type="component" value="Unassembled WGS sequence"/>
</dbReference>
<feature type="region of interest" description="Disordered" evidence="1">
    <location>
        <begin position="150"/>
        <end position="179"/>
    </location>
</feature>
<keyword evidence="3" id="KW-1185">Reference proteome</keyword>
<proteinExistence type="predicted"/>
<reference evidence="2" key="1">
    <citation type="submission" date="2020-01" db="EMBL/GenBank/DDBJ databases">
        <authorList>
            <person name="Rat A."/>
        </authorList>
    </citation>
    <scope>NUCLEOTIDE SEQUENCE</scope>
    <source>
        <strain evidence="2">LMG 31228</strain>
    </source>
</reference>
<dbReference type="PANTHER" id="PTHR17985">
    <property type="entry name" value="SER/THR-RICH PROTEIN T10 IN DGCR REGION"/>
    <property type="match status" value="1"/>
</dbReference>
<dbReference type="RefSeq" id="WP_211845848.1">
    <property type="nucleotide sequence ID" value="NZ_JAAEDL010000005.1"/>
</dbReference>
<dbReference type="Gene3D" id="3.60.60.10">
    <property type="entry name" value="Penicillin V Acylase, Chain A"/>
    <property type="match status" value="1"/>
</dbReference>
<evidence type="ECO:0000256" key="1">
    <source>
        <dbReference type="SAM" id="MobiDB-lite"/>
    </source>
</evidence>
<accession>A0A9X9X9D6</accession>
<sequence length="254" mass="26516">MCTVILLRRPGHSWPLVMAANRDERLDRPWDPPGLWWPARPGVIGGRDRTAGGSWMALGTSGVVAAALNRPGSLGPEAGKRSRGELPLVAAAEASAADAAARIATLPAGHWRPFNLVIADAARAFFLRGLGHGQPEVVDLPAGVTMVTAHDPNDLSSPRTRRHLPRFQAAAPPDPDDDDWSDWTTLLADDGQDPDAGIASTLNVPPTNGFGTVCSSLLALRRDGSATWQFCPGRPGSAPFAVVGPPALAATAGG</sequence>
<reference evidence="2" key="2">
    <citation type="journal article" date="2021" name="Syst. Appl. Microbiol.">
        <title>Roseomonas hellenica sp. nov., isolated from roots of wild-growing Alkanna tinctoria.</title>
        <authorList>
            <person name="Rat A."/>
            <person name="Naranjo H.D."/>
            <person name="Lebbe L."/>
            <person name="Cnockaert M."/>
            <person name="Krigas N."/>
            <person name="Grigoriadou K."/>
            <person name="Maloupa E."/>
            <person name="Willems A."/>
        </authorList>
    </citation>
    <scope>NUCLEOTIDE SEQUENCE</scope>
    <source>
        <strain evidence="2">LMG 31228</strain>
    </source>
</reference>
<dbReference type="InterPro" id="IPR008551">
    <property type="entry name" value="TANGO2"/>
</dbReference>
<gene>
    <name evidence="2" type="ORF">GXW74_07475</name>
</gene>
<dbReference type="PANTHER" id="PTHR17985:SF8">
    <property type="entry name" value="TRANSPORT AND GOLGI ORGANIZATION PROTEIN 2 HOMOLOG"/>
    <property type="match status" value="1"/>
</dbReference>
<dbReference type="EMBL" id="JAAEDL010000005">
    <property type="protein sequence ID" value="MBR0680322.1"/>
    <property type="molecule type" value="Genomic_DNA"/>
</dbReference>
<protein>
    <submittedName>
        <fullName evidence="2">NRDE family protein</fullName>
    </submittedName>
</protein>
<dbReference type="Pfam" id="PF05742">
    <property type="entry name" value="TANGO2"/>
    <property type="match status" value="1"/>
</dbReference>
<evidence type="ECO:0000313" key="2">
    <source>
        <dbReference type="EMBL" id="MBR0680322.1"/>
    </source>
</evidence>
<dbReference type="AlphaFoldDB" id="A0A9X9X9D6"/>
<evidence type="ECO:0000313" key="3">
    <source>
        <dbReference type="Proteomes" id="UP001138709"/>
    </source>
</evidence>
<name>A0A9X9X9D6_9PROT</name>
<comment type="caution">
    <text evidence="2">The sequence shown here is derived from an EMBL/GenBank/DDBJ whole genome shotgun (WGS) entry which is preliminary data.</text>
</comment>